<evidence type="ECO:0000313" key="2">
    <source>
        <dbReference type="Proteomes" id="UP000233786"/>
    </source>
</evidence>
<comment type="caution">
    <text evidence="1">The sequence shown here is derived from an EMBL/GenBank/DDBJ whole genome shotgun (WGS) entry which is preliminary data.</text>
</comment>
<name>A0A2N3XUQ9_SACSN</name>
<keyword evidence="2" id="KW-1185">Reference proteome</keyword>
<evidence type="ECO:0000313" key="1">
    <source>
        <dbReference type="EMBL" id="PKW14423.1"/>
    </source>
</evidence>
<organism evidence="1 2">
    <name type="scientific">Saccharopolyspora spinosa</name>
    <dbReference type="NCBI Taxonomy" id="60894"/>
    <lineage>
        <taxon>Bacteria</taxon>
        <taxon>Bacillati</taxon>
        <taxon>Actinomycetota</taxon>
        <taxon>Actinomycetes</taxon>
        <taxon>Pseudonocardiales</taxon>
        <taxon>Pseudonocardiaceae</taxon>
        <taxon>Saccharopolyspora</taxon>
    </lineage>
</organism>
<sequence length="253" mass="28869">MSIKHRLHVYVDETGDRGAGKDSSPIFGMAAIVLDDVGVANVRSAVNLLREDFRVPDDAVMSWKRHVKTHDRRRRAAEVLAGVRGLRVCYVYAVKDELRQGTYLDDHQRFYNYVALKTYKSTLWAARSWKGVGAQVWTRFGHVRGHDHRTTDKYIRREAGRDSRVPFDMEQGLRWVSADQYAESQAADLYGGFLKAALWPGGEFGYVEPAYLLKVWPQIRNSESCAIPLGIMSMPANSLVRQNCWFPCDHCTK</sequence>
<dbReference type="InterPro" id="IPR024524">
    <property type="entry name" value="DUF3800"/>
</dbReference>
<proteinExistence type="predicted"/>
<protein>
    <submittedName>
        <fullName evidence="1">Uncharacterized protein DUF3800</fullName>
    </submittedName>
</protein>
<gene>
    <name evidence="1" type="ORF">A8926_2036</name>
</gene>
<dbReference type="OrthoDB" id="3684031at2"/>
<dbReference type="Proteomes" id="UP000233786">
    <property type="component" value="Unassembled WGS sequence"/>
</dbReference>
<dbReference type="RefSeq" id="WP_010694195.1">
    <property type="nucleotide sequence ID" value="NZ_CP061007.1"/>
</dbReference>
<dbReference type="Pfam" id="PF12686">
    <property type="entry name" value="DUF3800"/>
    <property type="match status" value="1"/>
</dbReference>
<reference evidence="1" key="1">
    <citation type="submission" date="2017-12" db="EMBL/GenBank/DDBJ databases">
        <title>Sequencing the genomes of 1000 Actinobacteria strains.</title>
        <authorList>
            <person name="Klenk H.-P."/>
        </authorList>
    </citation>
    <scope>NUCLEOTIDE SEQUENCE [LARGE SCALE GENOMIC DNA]</scope>
    <source>
        <strain evidence="1">DSM 44228</strain>
    </source>
</reference>
<dbReference type="AlphaFoldDB" id="A0A2N3XUQ9"/>
<dbReference type="EMBL" id="PJNB01000001">
    <property type="protein sequence ID" value="PKW14423.1"/>
    <property type="molecule type" value="Genomic_DNA"/>
</dbReference>
<accession>A0A2N3XUQ9</accession>